<organism evidence="1 2">
    <name type="scientific">Endosaccharibacter trunci</name>
    <dbReference type="NCBI Taxonomy" id="2812733"/>
    <lineage>
        <taxon>Bacteria</taxon>
        <taxon>Pseudomonadati</taxon>
        <taxon>Pseudomonadota</taxon>
        <taxon>Alphaproteobacteria</taxon>
        <taxon>Acetobacterales</taxon>
        <taxon>Acetobacteraceae</taxon>
        <taxon>Endosaccharibacter</taxon>
    </lineage>
</organism>
<comment type="caution">
    <text evidence="1">The sequence shown here is derived from an EMBL/GenBank/DDBJ whole genome shotgun (WGS) entry which is preliminary data.</text>
</comment>
<evidence type="ECO:0000313" key="1">
    <source>
        <dbReference type="EMBL" id="MCQ8279565.1"/>
    </source>
</evidence>
<sequence>MAKTGVVAGVAAVVVLAGAAGAYLYAVHRGQDEVARAVAQFRRDLGPNGSLVYAGSSIHPLSHSATLEHVVLQTGDGTHATADTLEIAPGGPDRLRALHGTDLVVTRATGTLKASRIDADSIAYAPSAGMGATDAAMIDPARLSWSSLRMDEPDFSGAGGRLTAATLRIDHYGVGRKSRVSVQTGTMTQAGGATPASAQLASLRLSGFDLASEVDGLEHATPMKQEDGTFDGEAETFTLTRGDKMLLSIDRVVVKDRTDSKGSGEMEIRLTGATSTPATAQGAAMLNAIGLSAVHWSMSMKGRSDAGTGTAQVSPWTLTARDLGTVELGMDYANVFPDELRKNGTKPFEVFAQLLKTAQLAGMRLVLTDNGLRQRLFAARGKTMNMNADQVRQMAVAALQSPQVAALMPADDLRDAIDRFVAHGGTLSLTMAPQPPMPIAELASYGQTYRQDPAAALNRLGVSARWSGEGDVTP</sequence>
<evidence type="ECO:0008006" key="3">
    <source>
        <dbReference type="Google" id="ProtNLM"/>
    </source>
</evidence>
<dbReference type="RefSeq" id="WP_422865044.1">
    <property type="nucleotide sequence ID" value="NZ_JAMSKV010000013.1"/>
</dbReference>
<name>A0ABT1W9K3_9PROT</name>
<dbReference type="EMBL" id="JAMSKV010000013">
    <property type="protein sequence ID" value="MCQ8279565.1"/>
    <property type="molecule type" value="Genomic_DNA"/>
</dbReference>
<dbReference type="Proteomes" id="UP001524587">
    <property type="component" value="Unassembled WGS sequence"/>
</dbReference>
<reference evidence="1 2" key="1">
    <citation type="submission" date="2022-06" db="EMBL/GenBank/DDBJ databases">
        <title>Endosaccharibacter gen. nov., sp. nov., endophytic bacteria isolated from sugarcane.</title>
        <authorList>
            <person name="Pitiwittayakul N."/>
            <person name="Yukphan P."/>
            <person name="Charoenyingcharoen P."/>
            <person name="Tanasupawat S."/>
        </authorList>
    </citation>
    <scope>NUCLEOTIDE SEQUENCE [LARGE SCALE GENOMIC DNA]</scope>
    <source>
        <strain evidence="1 2">KSS8</strain>
    </source>
</reference>
<keyword evidence="2" id="KW-1185">Reference proteome</keyword>
<accession>A0ABT1W9K3</accession>
<proteinExistence type="predicted"/>
<evidence type="ECO:0000313" key="2">
    <source>
        <dbReference type="Proteomes" id="UP001524587"/>
    </source>
</evidence>
<protein>
    <recommendedName>
        <fullName evidence="3">DUF945 domain-containing protein</fullName>
    </recommendedName>
</protein>
<gene>
    <name evidence="1" type="ORF">NFI95_14055</name>
</gene>